<keyword evidence="3" id="KW-1185">Reference proteome</keyword>
<sequence>SSNNAFVEYFNNVATRYESDTGGCTRAIGRHSLSLALPTIDESSVILDNACGPGQLTDEIISAVTYPMKIHAADASTKMIELVQDKIDKNNYTNVQAAVMDGNKLDFPDEYFTHSFTIHGIFFFPDNGAKELRRTLKKGGKAYVTTWSHQGLLPVFRAVQKCIRPHDPPYSNEMFETWNKEETLVNCLEKAGFTDIKIDRGFRAYIRQDNIEGLMRSWDFMKGGVMQGWTDEEK</sequence>
<dbReference type="PANTHER" id="PTHR43591:SF105">
    <property type="entry name" value="METHYLTRANSFERASE DOMAIN-CONTAINING PROTEIN-RELATED"/>
    <property type="match status" value="1"/>
</dbReference>
<dbReference type="AlphaFoldDB" id="A0A3N4KJK6"/>
<dbReference type="Gene3D" id="3.40.50.150">
    <property type="entry name" value="Vaccinia Virus protein VP39"/>
    <property type="match status" value="1"/>
</dbReference>
<feature type="non-terminal residue" evidence="2">
    <location>
        <position position="1"/>
    </location>
</feature>
<dbReference type="GO" id="GO:0032259">
    <property type="term" value="P:methylation"/>
    <property type="evidence" value="ECO:0007669"/>
    <property type="project" value="UniProtKB-KW"/>
</dbReference>
<dbReference type="OrthoDB" id="2013972at2759"/>
<feature type="non-terminal residue" evidence="2">
    <location>
        <position position="234"/>
    </location>
</feature>
<dbReference type="SUPFAM" id="SSF53335">
    <property type="entry name" value="S-adenosyl-L-methionine-dependent methyltransferases"/>
    <property type="match status" value="1"/>
</dbReference>
<evidence type="ECO:0000313" key="2">
    <source>
        <dbReference type="EMBL" id="RPB05995.1"/>
    </source>
</evidence>
<dbReference type="PANTHER" id="PTHR43591">
    <property type="entry name" value="METHYLTRANSFERASE"/>
    <property type="match status" value="1"/>
</dbReference>
<dbReference type="Proteomes" id="UP000276215">
    <property type="component" value="Unassembled WGS sequence"/>
</dbReference>
<dbReference type="EMBL" id="ML120351">
    <property type="protein sequence ID" value="RPB05995.1"/>
    <property type="molecule type" value="Genomic_DNA"/>
</dbReference>
<evidence type="ECO:0000259" key="1">
    <source>
        <dbReference type="Pfam" id="PF13649"/>
    </source>
</evidence>
<dbReference type="InterPro" id="IPR041698">
    <property type="entry name" value="Methyltransf_25"/>
</dbReference>
<dbReference type="Pfam" id="PF13649">
    <property type="entry name" value="Methyltransf_25"/>
    <property type="match status" value="1"/>
</dbReference>
<keyword evidence="2" id="KW-0808">Transferase</keyword>
<organism evidence="2 3">
    <name type="scientific">Choiromyces venosus 120613-1</name>
    <dbReference type="NCBI Taxonomy" id="1336337"/>
    <lineage>
        <taxon>Eukaryota</taxon>
        <taxon>Fungi</taxon>
        <taxon>Dikarya</taxon>
        <taxon>Ascomycota</taxon>
        <taxon>Pezizomycotina</taxon>
        <taxon>Pezizomycetes</taxon>
        <taxon>Pezizales</taxon>
        <taxon>Tuberaceae</taxon>
        <taxon>Choiromyces</taxon>
    </lineage>
</organism>
<name>A0A3N4KJK6_9PEZI</name>
<dbReference type="CDD" id="cd02440">
    <property type="entry name" value="AdoMet_MTases"/>
    <property type="match status" value="1"/>
</dbReference>
<reference evidence="2 3" key="1">
    <citation type="journal article" date="2018" name="Nat. Ecol. Evol.">
        <title>Pezizomycetes genomes reveal the molecular basis of ectomycorrhizal truffle lifestyle.</title>
        <authorList>
            <person name="Murat C."/>
            <person name="Payen T."/>
            <person name="Noel B."/>
            <person name="Kuo A."/>
            <person name="Morin E."/>
            <person name="Chen J."/>
            <person name="Kohler A."/>
            <person name="Krizsan K."/>
            <person name="Balestrini R."/>
            <person name="Da Silva C."/>
            <person name="Montanini B."/>
            <person name="Hainaut M."/>
            <person name="Levati E."/>
            <person name="Barry K.W."/>
            <person name="Belfiori B."/>
            <person name="Cichocki N."/>
            <person name="Clum A."/>
            <person name="Dockter R.B."/>
            <person name="Fauchery L."/>
            <person name="Guy J."/>
            <person name="Iotti M."/>
            <person name="Le Tacon F."/>
            <person name="Lindquist E.A."/>
            <person name="Lipzen A."/>
            <person name="Malagnac F."/>
            <person name="Mello A."/>
            <person name="Molinier V."/>
            <person name="Miyauchi S."/>
            <person name="Poulain J."/>
            <person name="Riccioni C."/>
            <person name="Rubini A."/>
            <person name="Sitrit Y."/>
            <person name="Splivallo R."/>
            <person name="Traeger S."/>
            <person name="Wang M."/>
            <person name="Zifcakova L."/>
            <person name="Wipf D."/>
            <person name="Zambonelli A."/>
            <person name="Paolocci F."/>
            <person name="Nowrousian M."/>
            <person name="Ottonello S."/>
            <person name="Baldrian P."/>
            <person name="Spatafora J.W."/>
            <person name="Henrissat B."/>
            <person name="Nagy L.G."/>
            <person name="Aury J.M."/>
            <person name="Wincker P."/>
            <person name="Grigoriev I.V."/>
            <person name="Bonfante P."/>
            <person name="Martin F.M."/>
        </authorList>
    </citation>
    <scope>NUCLEOTIDE SEQUENCE [LARGE SCALE GENOMIC DNA]</scope>
    <source>
        <strain evidence="2 3">120613-1</strain>
    </source>
</reference>
<gene>
    <name evidence="2" type="ORF">L873DRAFT_1574802</name>
</gene>
<dbReference type="STRING" id="1336337.A0A3N4KJK6"/>
<dbReference type="InterPro" id="IPR029063">
    <property type="entry name" value="SAM-dependent_MTases_sf"/>
</dbReference>
<protein>
    <submittedName>
        <fullName evidence="2">S-adenosyl-L-methionine-dependent methyltransferase</fullName>
    </submittedName>
</protein>
<proteinExistence type="predicted"/>
<accession>A0A3N4KJK6</accession>
<evidence type="ECO:0000313" key="3">
    <source>
        <dbReference type="Proteomes" id="UP000276215"/>
    </source>
</evidence>
<feature type="domain" description="Methyltransferase" evidence="1">
    <location>
        <begin position="46"/>
        <end position="140"/>
    </location>
</feature>
<dbReference type="GO" id="GO:0008168">
    <property type="term" value="F:methyltransferase activity"/>
    <property type="evidence" value="ECO:0007669"/>
    <property type="project" value="UniProtKB-KW"/>
</dbReference>
<keyword evidence="2" id="KW-0489">Methyltransferase</keyword>